<comment type="caution">
    <text evidence="5">The sequence shown here is derived from an EMBL/GenBank/DDBJ whole genome shotgun (WGS) entry which is preliminary data.</text>
</comment>
<dbReference type="Gene3D" id="1.10.287.130">
    <property type="match status" value="1"/>
</dbReference>
<keyword evidence="1" id="KW-0597">Phosphoprotein</keyword>
<reference evidence="5 6" key="1">
    <citation type="submission" date="2019-01" db="EMBL/GenBank/DDBJ databases">
        <title>Draft genome sequences of the type strains of six Macrococcus species.</title>
        <authorList>
            <person name="Mazhar S."/>
            <person name="Altermann E."/>
            <person name="Hill C."/>
            <person name="Mcauliffe O."/>
        </authorList>
    </citation>
    <scope>NUCLEOTIDE SEQUENCE [LARGE SCALE GENOMIC DNA]</scope>
    <source>
        <strain evidence="5 6">CCM4815</strain>
    </source>
</reference>
<dbReference type="OrthoDB" id="2418461at2"/>
<proteinExistence type="predicted"/>
<sequence length="167" mass="19658">MMIKEYVMKALDVYTRAKHDLSNQLQMITSYLELEEYDKAKDSGAKWMTVIREEQKLFQLPWPNFLEAVIDHKTRSQNYSWRFEVNTSGDCVSDTFITKQFNCWMDFIHHISATGRQLIEIELYDDQDALEVCFILSGGNYTDIQGNDAFDWELSESILTAKFKINR</sequence>
<dbReference type="AlphaFoldDB" id="A0A4R6BX05"/>
<dbReference type="InterPro" id="IPR016120">
    <property type="entry name" value="Sig_transdc_His_kin_SpoOB"/>
</dbReference>
<dbReference type="GO" id="GO:0000155">
    <property type="term" value="F:phosphorelay sensor kinase activity"/>
    <property type="evidence" value="ECO:0007669"/>
    <property type="project" value="InterPro"/>
</dbReference>
<evidence type="ECO:0000256" key="2">
    <source>
        <dbReference type="ARBA" id="ARBA00022679"/>
    </source>
</evidence>
<name>A0A4R6BX05_9STAP</name>
<evidence type="ECO:0000256" key="1">
    <source>
        <dbReference type="ARBA" id="ARBA00022553"/>
    </source>
</evidence>
<feature type="domain" description="SpoOB alpha-helical" evidence="4">
    <location>
        <begin position="7"/>
        <end position="59"/>
    </location>
</feature>
<dbReference type="Proteomes" id="UP000294802">
    <property type="component" value="Unassembled WGS sequence"/>
</dbReference>
<evidence type="ECO:0000313" key="5">
    <source>
        <dbReference type="EMBL" id="TDM13039.1"/>
    </source>
</evidence>
<accession>A0A4R6BX05</accession>
<keyword evidence="6" id="KW-1185">Reference proteome</keyword>
<evidence type="ECO:0000313" key="6">
    <source>
        <dbReference type="Proteomes" id="UP000294802"/>
    </source>
</evidence>
<keyword evidence="3" id="KW-0418">Kinase</keyword>
<dbReference type="RefSeq" id="WP_133442641.1">
    <property type="nucleotide sequence ID" value="NZ_SCWB01000001.1"/>
</dbReference>
<evidence type="ECO:0000259" key="4">
    <source>
        <dbReference type="Pfam" id="PF14689"/>
    </source>
</evidence>
<protein>
    <recommendedName>
        <fullName evidence="4">SpoOB alpha-helical domain-containing protein</fullName>
    </recommendedName>
</protein>
<dbReference type="InterPro" id="IPR039506">
    <property type="entry name" value="SPOB_a"/>
</dbReference>
<keyword evidence="2" id="KW-0808">Transferase</keyword>
<evidence type="ECO:0000256" key="3">
    <source>
        <dbReference type="ARBA" id="ARBA00022777"/>
    </source>
</evidence>
<dbReference type="SUPFAM" id="SSF55890">
    <property type="entry name" value="Sporulation response regulatory protein Spo0B"/>
    <property type="match status" value="1"/>
</dbReference>
<organism evidence="5 6">
    <name type="scientific">Macrococcus lamae</name>
    <dbReference type="NCBI Taxonomy" id="198484"/>
    <lineage>
        <taxon>Bacteria</taxon>
        <taxon>Bacillati</taxon>
        <taxon>Bacillota</taxon>
        <taxon>Bacilli</taxon>
        <taxon>Bacillales</taxon>
        <taxon>Staphylococcaceae</taxon>
        <taxon>Macrococcus</taxon>
    </lineage>
</organism>
<dbReference type="EMBL" id="SCWB01000001">
    <property type="protein sequence ID" value="TDM13039.1"/>
    <property type="molecule type" value="Genomic_DNA"/>
</dbReference>
<gene>
    <name evidence="5" type="ORF">ERX29_00090</name>
</gene>
<dbReference type="Pfam" id="PF14689">
    <property type="entry name" value="SPOB_a"/>
    <property type="match status" value="1"/>
</dbReference>